<dbReference type="InterPro" id="IPR000276">
    <property type="entry name" value="GPCR_Rhodpsn"/>
</dbReference>
<proteinExistence type="predicted"/>
<protein>
    <recommendedName>
        <fullName evidence="9">G-protein coupled receptors family 1 profile domain-containing protein</fullName>
    </recommendedName>
</protein>
<name>A0AAE1B4M8_9GAST</name>
<comment type="caution">
    <text evidence="10">The sequence shown here is derived from an EMBL/GenBank/DDBJ whole genome shotgun (WGS) entry which is preliminary data.</text>
</comment>
<evidence type="ECO:0000259" key="9">
    <source>
        <dbReference type="PROSITE" id="PS50262"/>
    </source>
</evidence>
<keyword evidence="6" id="KW-0675">Receptor</keyword>
<evidence type="ECO:0000313" key="11">
    <source>
        <dbReference type="Proteomes" id="UP001283361"/>
    </source>
</evidence>
<dbReference type="SUPFAM" id="SSF81321">
    <property type="entry name" value="Family A G protein-coupled receptor-like"/>
    <property type="match status" value="1"/>
</dbReference>
<keyword evidence="5 8" id="KW-0472">Membrane</keyword>
<comment type="subcellular location">
    <subcellularLocation>
        <location evidence="1">Membrane</location>
        <topology evidence="1">Multi-pass membrane protein</topology>
    </subcellularLocation>
</comment>
<accession>A0AAE1B4M8</accession>
<dbReference type="Proteomes" id="UP001283361">
    <property type="component" value="Unassembled WGS sequence"/>
</dbReference>
<feature type="transmembrane region" description="Helical" evidence="8">
    <location>
        <begin position="202"/>
        <end position="223"/>
    </location>
</feature>
<keyword evidence="3 8" id="KW-1133">Transmembrane helix</keyword>
<evidence type="ECO:0000256" key="5">
    <source>
        <dbReference type="ARBA" id="ARBA00023136"/>
    </source>
</evidence>
<keyword evidence="4" id="KW-0297">G-protein coupled receptor</keyword>
<dbReference type="Gene3D" id="1.20.1070.10">
    <property type="entry name" value="Rhodopsin 7-helix transmembrane proteins"/>
    <property type="match status" value="1"/>
</dbReference>
<evidence type="ECO:0000256" key="2">
    <source>
        <dbReference type="ARBA" id="ARBA00022692"/>
    </source>
</evidence>
<dbReference type="PANTHER" id="PTHR24243">
    <property type="entry name" value="G-PROTEIN COUPLED RECEPTOR"/>
    <property type="match status" value="1"/>
</dbReference>
<evidence type="ECO:0000256" key="4">
    <source>
        <dbReference type="ARBA" id="ARBA00023040"/>
    </source>
</evidence>
<keyword evidence="2 8" id="KW-0812">Transmembrane</keyword>
<dbReference type="PANTHER" id="PTHR24243:SF208">
    <property type="entry name" value="PYROKININ-1 RECEPTOR"/>
    <property type="match status" value="1"/>
</dbReference>
<dbReference type="Pfam" id="PF00001">
    <property type="entry name" value="7tm_1"/>
    <property type="match status" value="1"/>
</dbReference>
<evidence type="ECO:0000256" key="6">
    <source>
        <dbReference type="ARBA" id="ARBA00023170"/>
    </source>
</evidence>
<organism evidence="10 11">
    <name type="scientific">Elysia crispata</name>
    <name type="common">lettuce slug</name>
    <dbReference type="NCBI Taxonomy" id="231223"/>
    <lineage>
        <taxon>Eukaryota</taxon>
        <taxon>Metazoa</taxon>
        <taxon>Spiralia</taxon>
        <taxon>Lophotrochozoa</taxon>
        <taxon>Mollusca</taxon>
        <taxon>Gastropoda</taxon>
        <taxon>Heterobranchia</taxon>
        <taxon>Euthyneura</taxon>
        <taxon>Panpulmonata</taxon>
        <taxon>Sacoglossa</taxon>
        <taxon>Placobranchoidea</taxon>
        <taxon>Plakobranchidae</taxon>
        <taxon>Elysia</taxon>
    </lineage>
</organism>
<dbReference type="GO" id="GO:0004930">
    <property type="term" value="F:G protein-coupled receptor activity"/>
    <property type="evidence" value="ECO:0007669"/>
    <property type="project" value="UniProtKB-KW"/>
</dbReference>
<feature type="transmembrane region" description="Helical" evidence="8">
    <location>
        <begin position="29"/>
        <end position="55"/>
    </location>
</feature>
<feature type="domain" description="G-protein coupled receptors family 1 profile" evidence="9">
    <location>
        <begin position="56"/>
        <end position="225"/>
    </location>
</feature>
<evidence type="ECO:0000256" key="7">
    <source>
        <dbReference type="ARBA" id="ARBA00023224"/>
    </source>
</evidence>
<dbReference type="EMBL" id="JAWDGP010000552">
    <property type="protein sequence ID" value="KAK3799583.1"/>
    <property type="molecule type" value="Genomic_DNA"/>
</dbReference>
<dbReference type="AlphaFoldDB" id="A0AAE1B4M8"/>
<dbReference type="PROSITE" id="PS50262">
    <property type="entry name" value="G_PROTEIN_RECEP_F1_2"/>
    <property type="match status" value="1"/>
</dbReference>
<keyword evidence="11" id="KW-1185">Reference proteome</keyword>
<evidence type="ECO:0000256" key="3">
    <source>
        <dbReference type="ARBA" id="ARBA00022989"/>
    </source>
</evidence>
<feature type="transmembrane region" description="Helical" evidence="8">
    <location>
        <begin position="161"/>
        <end position="182"/>
    </location>
</feature>
<reference evidence="10" key="1">
    <citation type="journal article" date="2023" name="G3 (Bethesda)">
        <title>A reference genome for the long-term kleptoplast-retaining sea slug Elysia crispata morphotype clarki.</title>
        <authorList>
            <person name="Eastman K.E."/>
            <person name="Pendleton A.L."/>
            <person name="Shaikh M.A."/>
            <person name="Suttiyut T."/>
            <person name="Ogas R."/>
            <person name="Tomko P."/>
            <person name="Gavelis G."/>
            <person name="Widhalm J.R."/>
            <person name="Wisecaver J.H."/>
        </authorList>
    </citation>
    <scope>NUCLEOTIDE SEQUENCE</scope>
    <source>
        <strain evidence="10">ECLA1</strain>
    </source>
</reference>
<evidence type="ECO:0000256" key="8">
    <source>
        <dbReference type="SAM" id="Phobius"/>
    </source>
</evidence>
<gene>
    <name evidence="10" type="ORF">RRG08_053211</name>
</gene>
<dbReference type="GO" id="GO:0016020">
    <property type="term" value="C:membrane"/>
    <property type="evidence" value="ECO:0007669"/>
    <property type="project" value="UniProtKB-SubCell"/>
</dbReference>
<keyword evidence="7" id="KW-0807">Transducer</keyword>
<feature type="transmembrane region" description="Helical" evidence="8">
    <location>
        <begin position="116"/>
        <end position="140"/>
    </location>
</feature>
<dbReference type="CDD" id="cd00637">
    <property type="entry name" value="7tm_classA_rhodopsin-like"/>
    <property type="match status" value="1"/>
</dbReference>
<dbReference type="InterPro" id="IPR017452">
    <property type="entry name" value="GPCR_Rhodpsn_7TM"/>
</dbReference>
<sequence length="271" mass="29439">MTPEFSHTAAVTSVTNVTEKNLQQISPIISAYVLSIIGYVNGFLLTTLVGVLGIVTNSVNICVYVKMGLSETTNISFFSLSISDLLVSLSAVLVQLTYNPPVSVMTLPSGAPVSEIGMAACFIMFPSMGCSAWITAVLSVERCLCISTPLKVKEIFTPKRTVFLVLAMVIYQSVLIVLLYSYPGPPYDVPNSARRSRYITSSFTALSCICFFVVLISTVLLVVRLKQNLEWRKEAAKQSNKNSGSLKERKAASPADLDVEQMGARTSQVLL</sequence>
<evidence type="ECO:0000313" key="10">
    <source>
        <dbReference type="EMBL" id="KAK3799583.1"/>
    </source>
</evidence>
<evidence type="ECO:0000256" key="1">
    <source>
        <dbReference type="ARBA" id="ARBA00004141"/>
    </source>
</evidence>
<feature type="transmembrane region" description="Helical" evidence="8">
    <location>
        <begin position="75"/>
        <end position="96"/>
    </location>
</feature>